<dbReference type="GO" id="GO:0005669">
    <property type="term" value="C:transcription factor TFIID complex"/>
    <property type="evidence" value="ECO:0007669"/>
    <property type="project" value="TreeGrafter"/>
</dbReference>
<evidence type="ECO:0000256" key="1">
    <source>
        <dbReference type="ARBA" id="ARBA00004123"/>
    </source>
</evidence>
<proteinExistence type="inferred from homology"/>
<dbReference type="GO" id="GO:0016251">
    <property type="term" value="F:RNA polymerase II general transcription initiation factor activity"/>
    <property type="evidence" value="ECO:0007669"/>
    <property type="project" value="TreeGrafter"/>
</dbReference>
<accession>A0A427YVJ0</accession>
<dbReference type="GO" id="GO:0006367">
    <property type="term" value="P:transcription initiation at RNA polymerase II promoter"/>
    <property type="evidence" value="ECO:0007669"/>
    <property type="project" value="TreeGrafter"/>
</dbReference>
<evidence type="ECO:0000256" key="5">
    <source>
        <dbReference type="ARBA" id="ARBA00025730"/>
    </source>
</evidence>
<reference evidence="8 9" key="1">
    <citation type="submission" date="2018-11" db="EMBL/GenBank/DDBJ databases">
        <title>Genome sequence of Saitozyma podzolica DSM 27192.</title>
        <authorList>
            <person name="Aliyu H."/>
            <person name="Gorte O."/>
            <person name="Ochsenreither K."/>
        </authorList>
    </citation>
    <scope>NUCLEOTIDE SEQUENCE [LARGE SCALE GENOMIC DNA]</scope>
    <source>
        <strain evidence="8 9">DSM 27192</strain>
    </source>
</reference>
<dbReference type="CDD" id="cd07982">
    <property type="entry name" value="HFD_TAF10"/>
    <property type="match status" value="1"/>
</dbReference>
<dbReference type="GO" id="GO:0003743">
    <property type="term" value="F:translation initiation factor activity"/>
    <property type="evidence" value="ECO:0007669"/>
    <property type="project" value="UniProtKB-KW"/>
</dbReference>
<dbReference type="OrthoDB" id="154356at2759"/>
<evidence type="ECO:0000313" key="9">
    <source>
        <dbReference type="Proteomes" id="UP000279259"/>
    </source>
</evidence>
<comment type="caution">
    <text evidence="8">The sequence shown here is derived from an EMBL/GenBank/DDBJ whole genome shotgun (WGS) entry which is preliminary data.</text>
</comment>
<dbReference type="EMBL" id="RSCD01000001">
    <property type="protein sequence ID" value="RSH95056.1"/>
    <property type="molecule type" value="Genomic_DNA"/>
</dbReference>
<name>A0A427YVJ0_9TREE</name>
<dbReference type="Proteomes" id="UP000279259">
    <property type="component" value="Unassembled WGS sequence"/>
</dbReference>
<evidence type="ECO:0000256" key="4">
    <source>
        <dbReference type="ARBA" id="ARBA00023242"/>
    </source>
</evidence>
<keyword evidence="8" id="KW-0648">Protein biosynthesis</keyword>
<keyword evidence="8" id="KW-0396">Initiation factor</keyword>
<keyword evidence="4 6" id="KW-0539">Nucleus</keyword>
<protein>
    <recommendedName>
        <fullName evidence="6">Transcription initiation factor TFIID subunit 10</fullName>
    </recommendedName>
</protein>
<dbReference type="PRINTS" id="PR01443">
    <property type="entry name" value="TFIID30KDSUB"/>
</dbReference>
<dbReference type="InterPro" id="IPR003923">
    <property type="entry name" value="TAF10"/>
</dbReference>
<gene>
    <name evidence="8" type="primary">TAF10</name>
    <name evidence="8" type="ORF">EHS25_000142</name>
</gene>
<organism evidence="8 9">
    <name type="scientific">Saitozyma podzolica</name>
    <dbReference type="NCBI Taxonomy" id="1890683"/>
    <lineage>
        <taxon>Eukaryota</taxon>
        <taxon>Fungi</taxon>
        <taxon>Dikarya</taxon>
        <taxon>Basidiomycota</taxon>
        <taxon>Agaricomycotina</taxon>
        <taxon>Tremellomycetes</taxon>
        <taxon>Tremellales</taxon>
        <taxon>Trimorphomycetaceae</taxon>
        <taxon>Saitozyma</taxon>
    </lineage>
</organism>
<keyword evidence="9" id="KW-1185">Reference proteome</keyword>
<feature type="compositionally biased region" description="Polar residues" evidence="7">
    <location>
        <begin position="48"/>
        <end position="63"/>
    </location>
</feature>
<dbReference type="PIRSF" id="PIRSF017246">
    <property type="entry name" value="TFIID_TAF10"/>
    <property type="match status" value="1"/>
</dbReference>
<comment type="function">
    <text evidence="6">Functions as a component of both the DNA-binding general transcription initiation factor complex TFIID and the transcription coactivator SAGA complex. Binding of TFIID to a promoter (with or without TATA element) is the initial step in pre-initiation complex (PIC) formation. TFIID plays a key role in the regulation of gene expression by RNA polymerase II through different activities such as transcription activator interaction, core promoter recognition and selectivity, TFIIA and TFIIB interaction, chromatin modification (histone acetylation by TAF1), facilitation of DNA opening and initiation of transcription. SAGA acts as a general cofactor required for essentially all RNA polymerase II transcription. At the promoters, SAGA is required for transcription pre-initiation complex (PIC) recruitment. It influences RNA polymerase II transcriptional activity through different activities such as TBP interaction (via core/TAF module) and promoter selectivity, interaction with transcription activators (via Tra1/SPT module), and chromatin modification through histone acetylation (via HAT module) and deubiquitination (via DUB module). SAGA preferentially acetylates histones H3 (to form H3K9ac, H3K14ac, H3K18ac and H3K23ac) and H2B and deubiquitinates histone H2B. SAGA interacts with DNA via upstream activating sequences (UASs).</text>
</comment>
<evidence type="ECO:0000256" key="6">
    <source>
        <dbReference type="PIRNR" id="PIRNR017246"/>
    </source>
</evidence>
<keyword evidence="3 6" id="KW-0804">Transcription</keyword>
<feature type="compositionally biased region" description="Low complexity" evidence="7">
    <location>
        <begin position="8"/>
        <end position="17"/>
    </location>
</feature>
<sequence length="206" mass="22018">MSNQSNNPDSTPDAGPSSPAPPPAADASADHLMSQSANGTEQAPGGTSLPNGADASQSQTQSHPRTDPQAARGTSPSPLDSSSAFAARRAEETARRDRSLAEFLVMLDGYKPLIPEEVTEYYLQRAGFDCSDPRLKRLLSLSAQKFISDLSRDAFQYAKLRVNGTAVGRGRPAAGVDRNRVVLTMDDLSLALSEHGVNVKKPDYYL</sequence>
<dbReference type="Pfam" id="PF03540">
    <property type="entry name" value="TAF10"/>
    <property type="match status" value="1"/>
</dbReference>
<dbReference type="GO" id="GO:1990841">
    <property type="term" value="F:promoter-specific chromatin binding"/>
    <property type="evidence" value="ECO:0007669"/>
    <property type="project" value="TreeGrafter"/>
</dbReference>
<keyword evidence="2 6" id="KW-0805">Transcription regulation</keyword>
<comment type="similarity">
    <text evidence="5 6">Belongs to the TAF10 family.</text>
</comment>
<dbReference type="PANTHER" id="PTHR21242:SF0">
    <property type="entry name" value="TRANSCRIPTION INITIATION FACTOR TFIID SUBUNIT 10"/>
    <property type="match status" value="1"/>
</dbReference>
<dbReference type="PANTHER" id="PTHR21242">
    <property type="entry name" value="TRANSCRIPTION INITIATION FACTOR TFIID SUBUNIT 10"/>
    <property type="match status" value="1"/>
</dbReference>
<evidence type="ECO:0000256" key="2">
    <source>
        <dbReference type="ARBA" id="ARBA00023015"/>
    </source>
</evidence>
<feature type="region of interest" description="Disordered" evidence="7">
    <location>
        <begin position="1"/>
        <end position="90"/>
    </location>
</feature>
<evidence type="ECO:0000256" key="7">
    <source>
        <dbReference type="SAM" id="MobiDB-lite"/>
    </source>
</evidence>
<comment type="subcellular location">
    <subcellularLocation>
        <location evidence="1 6">Nucleus</location>
    </subcellularLocation>
</comment>
<evidence type="ECO:0000256" key="3">
    <source>
        <dbReference type="ARBA" id="ARBA00023163"/>
    </source>
</evidence>
<dbReference type="STRING" id="1890683.A0A427YVJ0"/>
<evidence type="ECO:0000313" key="8">
    <source>
        <dbReference type="EMBL" id="RSH95056.1"/>
    </source>
</evidence>
<dbReference type="AlphaFoldDB" id="A0A427YVJ0"/>
<dbReference type="GO" id="GO:0000124">
    <property type="term" value="C:SAGA complex"/>
    <property type="evidence" value="ECO:0007669"/>
    <property type="project" value="TreeGrafter"/>
</dbReference>